<dbReference type="AlphaFoldDB" id="A0A9X3EEX4"/>
<reference evidence="2" key="1">
    <citation type="submission" date="2022-11" db="EMBL/GenBank/DDBJ databases">
        <title>Parathalassolutuus dongxingensis gen. nov., sp. nov., a novel member of family Oceanospirillaceae isolated from a coastal shrimp pond in Guangxi, China.</title>
        <authorList>
            <person name="Chen H."/>
        </authorList>
    </citation>
    <scope>NUCLEOTIDE SEQUENCE</scope>
    <source>
        <strain evidence="2">G-43</strain>
    </source>
</reference>
<dbReference type="InterPro" id="IPR011051">
    <property type="entry name" value="RmlC_Cupin_sf"/>
</dbReference>
<accession>A0A9X3EEX4</accession>
<feature type="domain" description="(S)-ureidoglycine aminohydrolase cupin" evidence="1">
    <location>
        <begin position="44"/>
        <end position="114"/>
    </location>
</feature>
<dbReference type="RefSeq" id="WP_283174525.1">
    <property type="nucleotide sequence ID" value="NZ_JAPNOA010000039.1"/>
</dbReference>
<name>A0A9X3EEX4_9GAMM</name>
<gene>
    <name evidence="2" type="ORF">OUO13_14065</name>
</gene>
<proteinExistence type="predicted"/>
<dbReference type="InterPro" id="IPR008579">
    <property type="entry name" value="UGlyAH_Cupin_dom"/>
</dbReference>
<dbReference type="PANTHER" id="PTHR40943">
    <property type="entry name" value="CYTOPLASMIC PROTEIN-RELATED"/>
    <property type="match status" value="1"/>
</dbReference>
<keyword evidence="3" id="KW-1185">Reference proteome</keyword>
<dbReference type="SUPFAM" id="SSF51182">
    <property type="entry name" value="RmlC-like cupins"/>
    <property type="match status" value="1"/>
</dbReference>
<dbReference type="Proteomes" id="UP001150830">
    <property type="component" value="Unassembled WGS sequence"/>
</dbReference>
<organism evidence="2 3">
    <name type="scientific">Parathalassolituus penaei</name>
    <dbReference type="NCBI Taxonomy" id="2997323"/>
    <lineage>
        <taxon>Bacteria</taxon>
        <taxon>Pseudomonadati</taxon>
        <taxon>Pseudomonadota</taxon>
        <taxon>Gammaproteobacteria</taxon>
        <taxon>Oceanospirillales</taxon>
        <taxon>Oceanospirillaceae</taxon>
        <taxon>Parathalassolituus</taxon>
    </lineage>
</organism>
<protein>
    <submittedName>
        <fullName evidence="2">Cupin domain-containing protein</fullName>
    </submittedName>
</protein>
<evidence type="ECO:0000313" key="3">
    <source>
        <dbReference type="Proteomes" id="UP001150830"/>
    </source>
</evidence>
<dbReference type="InterPro" id="IPR014710">
    <property type="entry name" value="RmlC-like_jellyroll"/>
</dbReference>
<sequence length="118" mass="12262">MQPLKQNLDTSGMAEIGSVANLGAEVLAGDPQATAKFVVGGPESALAVGLFGSTEGIFRVNYPFSEHATLLSGSLTLKNETTGVEATFAPGDSWFIAKGEVIVFNVANAFVKHYLSVA</sequence>
<comment type="caution">
    <text evidence="2">The sequence shown here is derived from an EMBL/GenBank/DDBJ whole genome shotgun (WGS) entry which is preliminary data.</text>
</comment>
<dbReference type="Pfam" id="PF05899">
    <property type="entry name" value="Cupin_3"/>
    <property type="match status" value="1"/>
</dbReference>
<dbReference type="Gene3D" id="2.60.120.10">
    <property type="entry name" value="Jelly Rolls"/>
    <property type="match status" value="1"/>
</dbReference>
<evidence type="ECO:0000313" key="2">
    <source>
        <dbReference type="EMBL" id="MCY0966317.1"/>
    </source>
</evidence>
<evidence type="ECO:0000259" key="1">
    <source>
        <dbReference type="Pfam" id="PF05899"/>
    </source>
</evidence>
<dbReference type="EMBL" id="JAPNOA010000039">
    <property type="protein sequence ID" value="MCY0966317.1"/>
    <property type="molecule type" value="Genomic_DNA"/>
</dbReference>
<dbReference type="PANTHER" id="PTHR40943:SF1">
    <property type="entry name" value="CYTOPLASMIC PROTEIN"/>
    <property type="match status" value="1"/>
</dbReference>